<gene>
    <name evidence="2" type="ORF">BUE93_18555</name>
</gene>
<dbReference type="AlphaFoldDB" id="A0A2S9X0C8"/>
<dbReference type="SUPFAM" id="SSF117074">
    <property type="entry name" value="Hypothetical protein PA1324"/>
    <property type="match status" value="1"/>
</dbReference>
<proteinExistence type="predicted"/>
<comment type="caution">
    <text evidence="2">The sequence shown here is derived from an EMBL/GenBank/DDBJ whole genome shotgun (WGS) entry which is preliminary data.</text>
</comment>
<dbReference type="Proteomes" id="UP000239469">
    <property type="component" value="Unassembled WGS sequence"/>
</dbReference>
<protein>
    <recommendedName>
        <fullName evidence="4">Lipoprotein</fullName>
    </recommendedName>
</protein>
<feature type="chain" id="PRO_5015606351" description="Lipoprotein" evidence="1">
    <location>
        <begin position="23"/>
        <end position="544"/>
    </location>
</feature>
<dbReference type="RefSeq" id="WP_106077808.1">
    <property type="nucleotide sequence ID" value="NZ_MTBD01000034.1"/>
</dbReference>
<name>A0A2S9X0C8_9NEIS</name>
<keyword evidence="1" id="KW-0732">Signal</keyword>
<accession>A0A2S9X0C8</accession>
<evidence type="ECO:0000313" key="2">
    <source>
        <dbReference type="EMBL" id="PRP69177.1"/>
    </source>
</evidence>
<evidence type="ECO:0008006" key="4">
    <source>
        <dbReference type="Google" id="ProtNLM"/>
    </source>
</evidence>
<sequence>MQTPSSLSSLLAVTSSALLLSACGGGGGDSGTPSMPPAPTQQVSGKAIDGYLVGATVCLDLNDNGVCDPGEPSTTTQADGSYSLPVNGTVAGKKLLVVVTPATKDLSRPGYTFPASFTLSTILSDTANQHVTPLTSMVAAQMEAGLSRSAAEQNVTTLLGGSVDLNADYIAGQDQATSALASKVVDKITTFASNGQADADKVRAVLNAIASKGSVDQVSQADVDAQASQPRYSRNVDAAAVLKSGVYSWYGLESSNGQSVALRELSSLSSAGLATLHQKYLAQQWQPSVWGDFFPHQGEYDLKADGSWTDFISNQNPEPVWGQAQVDGNAITVTNPLTGIVGRLELRAAKLDGQPMAKVMQGALDSSLLNALHGNFAAGSVGYTTYIRHNLDQVSISDCDPAFNNNQSCNVLGDKAKTYSAVDQVFGLDIPVSANGNLLRLNADGSAAIRDSQGQVLSSQIRWNRLERNANVLVLNIALKDAQAAQLSQLDDLQAGNRLAIALRAGHLQFASVEPAKRDRGGITFAPATFDQLFNALKPTLGVN</sequence>
<feature type="signal peptide" evidence="1">
    <location>
        <begin position="1"/>
        <end position="22"/>
    </location>
</feature>
<reference evidence="2 3" key="1">
    <citation type="submission" date="2017-01" db="EMBL/GenBank/DDBJ databases">
        <title>New insights into the genetic diversity of Chromobacterium isolated from tropical freshwater lake.</title>
        <authorList>
            <person name="Santos A.B."/>
            <person name="Nascimento A.M."/>
            <person name="Da Silva P.C."/>
        </authorList>
    </citation>
    <scope>NUCLEOTIDE SEQUENCE [LARGE SCALE GENOMIC DNA]</scope>
    <source>
        <strain evidence="2 3">56AF</strain>
    </source>
</reference>
<organism evidence="2 3">
    <name type="scientific">Chromobacterium amazonense</name>
    <dbReference type="NCBI Taxonomy" id="1382803"/>
    <lineage>
        <taxon>Bacteria</taxon>
        <taxon>Pseudomonadati</taxon>
        <taxon>Pseudomonadota</taxon>
        <taxon>Betaproteobacteria</taxon>
        <taxon>Neisseriales</taxon>
        <taxon>Chromobacteriaceae</taxon>
        <taxon>Chromobacterium</taxon>
    </lineage>
</organism>
<dbReference type="EMBL" id="MTBD01000034">
    <property type="protein sequence ID" value="PRP69177.1"/>
    <property type="molecule type" value="Genomic_DNA"/>
</dbReference>
<evidence type="ECO:0000256" key="1">
    <source>
        <dbReference type="SAM" id="SignalP"/>
    </source>
</evidence>
<dbReference type="OrthoDB" id="9770871at2"/>
<evidence type="ECO:0000313" key="3">
    <source>
        <dbReference type="Proteomes" id="UP000239469"/>
    </source>
</evidence>